<dbReference type="GO" id="GO:0016740">
    <property type="term" value="F:transferase activity"/>
    <property type="evidence" value="ECO:0007669"/>
    <property type="project" value="UniProtKB-UniRule"/>
</dbReference>
<sequence>MKSMWGRAVLLLSVLLLVACTADAPQLQKIEGFAQGTTYHISYWSPTSVDGVALEADIKTSLDNIDKTLSNYRPDSVIETFNASTSTVSQEVGSDIIALVRIAQNVYILSQGCFDLTIKPLFEMWGFLGDTLTVPSADAIKQGLELVGMNKLEVIDDTHMLKTQPNIRVDVSAIAQGYTVGKVSEIMEQHGVGNYMVEIGGELKTNGHRPDGQGWRIAVEKPLAGERSIHKIVSMPKDAPMSVMTSGTYRHYFDSNGQRYSHILDARTGRPVSHNLVAVTVFHENPAVADAWSTTLLCLGQTDGLMLANAEKINAIFIRQQDSELLETQSDALRVANNLEVQ</sequence>
<dbReference type="AlphaFoldDB" id="A0A975MLP9"/>
<protein>
    <recommendedName>
        <fullName evidence="3 11">FAD:protein FMN transferase</fullName>
        <ecNumber evidence="2 11">2.7.1.180</ecNumber>
    </recommendedName>
    <alternativeName>
        <fullName evidence="9 11">Flavin transferase</fullName>
    </alternativeName>
</protein>
<keyword evidence="4 11" id="KW-0285">Flavoprotein</keyword>
<evidence type="ECO:0000256" key="1">
    <source>
        <dbReference type="ARBA" id="ARBA00008282"/>
    </source>
</evidence>
<keyword evidence="13" id="KW-0732">Signal</keyword>
<dbReference type="EMBL" id="CP073754">
    <property type="protein sequence ID" value="QWF70120.1"/>
    <property type="molecule type" value="Genomic_DNA"/>
</dbReference>
<evidence type="ECO:0000256" key="8">
    <source>
        <dbReference type="ARBA" id="ARBA00022842"/>
    </source>
</evidence>
<evidence type="ECO:0000256" key="7">
    <source>
        <dbReference type="ARBA" id="ARBA00022827"/>
    </source>
</evidence>
<evidence type="ECO:0000256" key="12">
    <source>
        <dbReference type="PIRSR" id="PIRSR006268-2"/>
    </source>
</evidence>
<comment type="function">
    <text evidence="13">Flavin transferase that catalyzes the transfer of the FMN moiety of FAD and its covalent binding to the hydroxyl group of a threonine residue in a target flavoprotein.</text>
</comment>
<feature type="binding site" evidence="12">
    <location>
        <position position="294"/>
    </location>
    <ligand>
        <name>Mg(2+)</name>
        <dbReference type="ChEBI" id="CHEBI:18420"/>
    </ligand>
</feature>
<evidence type="ECO:0000313" key="15">
    <source>
        <dbReference type="Proteomes" id="UP000676649"/>
    </source>
</evidence>
<organism evidence="14 15">
    <name type="scientific">Methylomonas paludis</name>
    <dbReference type="NCBI Taxonomy" id="1173101"/>
    <lineage>
        <taxon>Bacteria</taxon>
        <taxon>Pseudomonadati</taxon>
        <taxon>Pseudomonadota</taxon>
        <taxon>Gammaproteobacteria</taxon>
        <taxon>Methylococcales</taxon>
        <taxon>Methylococcaceae</taxon>
        <taxon>Methylomonas</taxon>
    </lineage>
</organism>
<accession>A0A975MLP9</accession>
<comment type="similarity">
    <text evidence="1 11 13">Belongs to the ApbE family.</text>
</comment>
<keyword evidence="8 11" id="KW-0460">Magnesium</keyword>
<keyword evidence="13" id="KW-0449">Lipoprotein</keyword>
<evidence type="ECO:0000256" key="4">
    <source>
        <dbReference type="ARBA" id="ARBA00022630"/>
    </source>
</evidence>
<feature type="signal peptide" evidence="13">
    <location>
        <begin position="1"/>
        <end position="24"/>
    </location>
</feature>
<dbReference type="GO" id="GO:0046872">
    <property type="term" value="F:metal ion binding"/>
    <property type="evidence" value="ECO:0007669"/>
    <property type="project" value="UniProtKB-UniRule"/>
</dbReference>
<evidence type="ECO:0000256" key="11">
    <source>
        <dbReference type="PIRNR" id="PIRNR006268"/>
    </source>
</evidence>
<keyword evidence="5 11" id="KW-0808">Transferase</keyword>
<evidence type="ECO:0000256" key="3">
    <source>
        <dbReference type="ARBA" id="ARBA00016337"/>
    </source>
</evidence>
<keyword evidence="13" id="KW-1003">Cell membrane</keyword>
<comment type="catalytic activity">
    <reaction evidence="10 11 13">
        <text>L-threonyl-[protein] + FAD = FMN-L-threonyl-[protein] + AMP + H(+)</text>
        <dbReference type="Rhea" id="RHEA:36847"/>
        <dbReference type="Rhea" id="RHEA-COMP:11060"/>
        <dbReference type="Rhea" id="RHEA-COMP:11061"/>
        <dbReference type="ChEBI" id="CHEBI:15378"/>
        <dbReference type="ChEBI" id="CHEBI:30013"/>
        <dbReference type="ChEBI" id="CHEBI:57692"/>
        <dbReference type="ChEBI" id="CHEBI:74257"/>
        <dbReference type="ChEBI" id="CHEBI:456215"/>
        <dbReference type="EC" id="2.7.1.180"/>
    </reaction>
</comment>
<evidence type="ECO:0000256" key="10">
    <source>
        <dbReference type="ARBA" id="ARBA00048540"/>
    </source>
</evidence>
<evidence type="ECO:0000256" key="5">
    <source>
        <dbReference type="ARBA" id="ARBA00022679"/>
    </source>
</evidence>
<keyword evidence="13" id="KW-0472">Membrane</keyword>
<dbReference type="PROSITE" id="PS51257">
    <property type="entry name" value="PROKAR_LIPOPROTEIN"/>
    <property type="match status" value="1"/>
</dbReference>
<dbReference type="PANTHER" id="PTHR30040">
    <property type="entry name" value="THIAMINE BIOSYNTHESIS LIPOPROTEIN APBE"/>
    <property type="match status" value="1"/>
</dbReference>
<evidence type="ECO:0000256" key="9">
    <source>
        <dbReference type="ARBA" id="ARBA00031306"/>
    </source>
</evidence>
<feature type="chain" id="PRO_5038170137" description="FAD:protein FMN transferase" evidence="13">
    <location>
        <begin position="25"/>
        <end position="342"/>
    </location>
</feature>
<dbReference type="PIRSF" id="PIRSF006268">
    <property type="entry name" value="ApbE"/>
    <property type="match status" value="1"/>
</dbReference>
<dbReference type="Gene3D" id="3.10.520.10">
    <property type="entry name" value="ApbE-like domains"/>
    <property type="match status" value="1"/>
</dbReference>
<gene>
    <name evidence="14" type="ORF">KEF85_12275</name>
</gene>
<evidence type="ECO:0000256" key="2">
    <source>
        <dbReference type="ARBA" id="ARBA00011955"/>
    </source>
</evidence>
<keyword evidence="7 11" id="KW-0274">FAD</keyword>
<dbReference type="EC" id="2.7.1.180" evidence="2 11"/>
<dbReference type="InterPro" id="IPR024932">
    <property type="entry name" value="ApbE"/>
</dbReference>
<dbReference type="KEGG" id="mpad:KEF85_12275"/>
<dbReference type="Pfam" id="PF02424">
    <property type="entry name" value="ApbE"/>
    <property type="match status" value="1"/>
</dbReference>
<keyword evidence="13" id="KW-0997">Cell inner membrane</keyword>
<dbReference type="Proteomes" id="UP000676649">
    <property type="component" value="Chromosome"/>
</dbReference>
<dbReference type="SUPFAM" id="SSF143631">
    <property type="entry name" value="ApbE-like"/>
    <property type="match status" value="1"/>
</dbReference>
<evidence type="ECO:0000313" key="14">
    <source>
        <dbReference type="EMBL" id="QWF70120.1"/>
    </source>
</evidence>
<feature type="binding site" evidence="12">
    <location>
        <position position="290"/>
    </location>
    <ligand>
        <name>Mg(2+)</name>
        <dbReference type="ChEBI" id="CHEBI:18420"/>
    </ligand>
</feature>
<keyword evidence="6 11" id="KW-0479">Metal-binding</keyword>
<evidence type="ECO:0000256" key="6">
    <source>
        <dbReference type="ARBA" id="ARBA00022723"/>
    </source>
</evidence>
<dbReference type="PANTHER" id="PTHR30040:SF2">
    <property type="entry name" value="FAD:PROTEIN FMN TRANSFERASE"/>
    <property type="match status" value="1"/>
</dbReference>
<dbReference type="InterPro" id="IPR003374">
    <property type="entry name" value="ApbE-like_sf"/>
</dbReference>
<keyword evidence="15" id="KW-1185">Reference proteome</keyword>
<feature type="binding site" evidence="12">
    <location>
        <position position="173"/>
    </location>
    <ligand>
        <name>Mg(2+)</name>
        <dbReference type="ChEBI" id="CHEBI:18420"/>
    </ligand>
</feature>
<comment type="cofactor">
    <cofactor evidence="12">
        <name>Mg(2+)</name>
        <dbReference type="ChEBI" id="CHEBI:18420"/>
    </cofactor>
    <cofactor evidence="12">
        <name>Mn(2+)</name>
        <dbReference type="ChEBI" id="CHEBI:29035"/>
    </cofactor>
    <text evidence="12">Magnesium. Can also use manganese.</text>
</comment>
<proteinExistence type="inferred from homology"/>
<reference evidence="14" key="1">
    <citation type="submission" date="2021-04" db="EMBL/GenBank/DDBJ databases">
        <title>Draft genome sequence data of methanotrophic Methylovulum sp. strain S1L and Methylomonas sp. strain S2AM isolated from boreal lake water columns.</title>
        <authorList>
            <person name="Rissanen A.J."/>
            <person name="Mangayil R."/>
            <person name="Svenning M.M."/>
            <person name="Khanongnuch R."/>
        </authorList>
    </citation>
    <scope>NUCLEOTIDE SEQUENCE</scope>
    <source>
        <strain evidence="14">S2AM</strain>
    </source>
</reference>
<dbReference type="GO" id="GO:0005886">
    <property type="term" value="C:plasma membrane"/>
    <property type="evidence" value="ECO:0007669"/>
    <property type="project" value="UniProtKB-SubCell"/>
</dbReference>
<comment type="subcellular location">
    <subcellularLocation>
        <location evidence="13">Cell inner membrane</location>
        <topology evidence="13">Lipid-anchor</topology>
        <orientation evidence="13">Periplasmic side</orientation>
    </subcellularLocation>
</comment>
<evidence type="ECO:0000256" key="13">
    <source>
        <dbReference type="RuleBase" id="RU363002"/>
    </source>
</evidence>
<name>A0A975MLP9_9GAMM</name>